<protein>
    <submittedName>
        <fullName evidence="1">Uncharacterized protein</fullName>
    </submittedName>
</protein>
<evidence type="ECO:0000313" key="1">
    <source>
        <dbReference type="EMBL" id="XBX75475.1"/>
    </source>
</evidence>
<organism evidence="1">
    <name type="scientific">Proteinivorax tanatarense</name>
    <dbReference type="NCBI Taxonomy" id="1260629"/>
    <lineage>
        <taxon>Bacteria</taxon>
        <taxon>Bacillati</taxon>
        <taxon>Bacillota</taxon>
        <taxon>Clostridia</taxon>
        <taxon>Eubacteriales</taxon>
        <taxon>Proteinivoracaceae</taxon>
        <taxon>Proteinivorax</taxon>
    </lineage>
</organism>
<reference evidence="1" key="1">
    <citation type="journal article" date="2013" name="Extremophiles">
        <title>Proteinivorax tanatarense gen. nov., sp. nov., an anaerobic, haloalkaliphilic, proteolytic bacterium isolated from a decaying algal bloom, and proposal of Proteinivoraceae fam. nov.</title>
        <authorList>
            <person name="Kevbrin V."/>
            <person name="Boltyanskaya Y."/>
            <person name="Zhilina T."/>
            <person name="Kolganova T."/>
            <person name="Lavrentjeva E."/>
            <person name="Kuznetsov B."/>
        </authorList>
    </citation>
    <scope>NUCLEOTIDE SEQUENCE</scope>
    <source>
        <strain evidence="1">Z-910T</strain>
    </source>
</reference>
<sequence length="40" mass="4363">MPPLVSATVIYFNIILTEGQENIRGNKWVRFGGQQIAGSG</sequence>
<dbReference type="AlphaFoldDB" id="A0AAU7VN26"/>
<dbReference type="RefSeq" id="WP_350344219.1">
    <property type="nucleotide sequence ID" value="NZ_CP158367.1"/>
</dbReference>
<name>A0AAU7VN26_9FIRM</name>
<gene>
    <name evidence="1" type="ORF">PRVXT_000605</name>
</gene>
<reference evidence="1" key="2">
    <citation type="submission" date="2024-06" db="EMBL/GenBank/DDBJ databases">
        <authorList>
            <person name="Petrova K.O."/>
            <person name="Toshchakov S.V."/>
            <person name="Boltjanskaja Y.V."/>
            <person name="Kevbrin V."/>
        </authorList>
    </citation>
    <scope>NUCLEOTIDE SEQUENCE</scope>
    <source>
        <strain evidence="1">Z-910T</strain>
    </source>
</reference>
<proteinExistence type="predicted"/>
<dbReference type="EMBL" id="CP158367">
    <property type="protein sequence ID" value="XBX75475.1"/>
    <property type="molecule type" value="Genomic_DNA"/>
</dbReference>
<accession>A0AAU7VN26</accession>